<sequence length="333" mass="34538">MTAEPATPTTMKNILAVISPHVGGRAAGAALAEVFPGRAHVTVVETTDEDPAALRAAHIVITGLGPVTAEHLAAAPDLELVQCASHGFDYVDLAAARDRGVPVCTIGSSGAEKQNVAEQTFALMLALAKQLVPAHTALVEADWALPRLQRSLTELSGKTLGIVGLGHIGEEVARRAVAFDMTVVYTGPRPAAPETEARLGGARHLSLDELLRTSDYVTLHAPLTEATRHLLDAERLALLKPTAFVVNTARGALIDQDALADALAAGALAGAGIDVFDPEPPTAALRLLKAPNVVLSPHVAGVTRETLVRIALAAVENVAGHLAGKPLRDVVTT</sequence>
<dbReference type="InterPro" id="IPR029753">
    <property type="entry name" value="D-isomer_DH_CS"/>
</dbReference>
<dbReference type="SUPFAM" id="SSF52283">
    <property type="entry name" value="Formate/glycerate dehydrogenase catalytic domain-like"/>
    <property type="match status" value="1"/>
</dbReference>
<dbReference type="Gene3D" id="3.40.50.720">
    <property type="entry name" value="NAD(P)-binding Rossmann-like Domain"/>
    <property type="match status" value="2"/>
</dbReference>
<protein>
    <submittedName>
        <fullName evidence="6">NAD(P)-dependent oxidoreductase</fullName>
    </submittedName>
</protein>
<feature type="domain" description="D-isomer specific 2-hydroxyacid dehydrogenase catalytic" evidence="4">
    <location>
        <begin position="45"/>
        <end position="331"/>
    </location>
</feature>
<name>A0ABZ2R119_9ACTN</name>
<dbReference type="PROSITE" id="PS00671">
    <property type="entry name" value="D_2_HYDROXYACID_DH_3"/>
    <property type="match status" value="1"/>
</dbReference>
<dbReference type="Pfam" id="PF02826">
    <property type="entry name" value="2-Hacid_dh_C"/>
    <property type="match status" value="1"/>
</dbReference>
<dbReference type="SUPFAM" id="SSF51735">
    <property type="entry name" value="NAD(P)-binding Rossmann-fold domains"/>
    <property type="match status" value="1"/>
</dbReference>
<accession>A0ABZ2R119</accession>
<organism evidence="6 7">
    <name type="scientific">Streptomyces sirii</name>
    <dbReference type="NCBI Taxonomy" id="3127701"/>
    <lineage>
        <taxon>Bacteria</taxon>
        <taxon>Bacillati</taxon>
        <taxon>Actinomycetota</taxon>
        <taxon>Actinomycetes</taxon>
        <taxon>Kitasatosporales</taxon>
        <taxon>Streptomycetaceae</taxon>
        <taxon>Streptomyces</taxon>
    </lineage>
</organism>
<feature type="domain" description="D-isomer specific 2-hydroxyacid dehydrogenase NAD-binding" evidence="5">
    <location>
        <begin position="121"/>
        <end position="300"/>
    </location>
</feature>
<reference evidence="6 7" key="1">
    <citation type="submission" date="2024-03" db="EMBL/GenBank/DDBJ databases">
        <title>The complete genome of Streptomyces sirii sp.nov.</title>
        <authorList>
            <person name="Zakalyukina Y.V."/>
            <person name="Belik A.R."/>
            <person name="Biryukov M.V."/>
            <person name="Baturina O.A."/>
            <person name="Kabilov M.R."/>
        </authorList>
    </citation>
    <scope>NUCLEOTIDE SEQUENCE [LARGE SCALE GENOMIC DNA]</scope>
    <source>
        <strain evidence="6 7">BP-8</strain>
    </source>
</reference>
<gene>
    <name evidence="6" type="ORF">WAB15_35200</name>
</gene>
<proteinExistence type="inferred from homology"/>
<dbReference type="EMBL" id="CP147982">
    <property type="protein sequence ID" value="WXK80842.1"/>
    <property type="molecule type" value="Genomic_DNA"/>
</dbReference>
<dbReference type="InterPro" id="IPR006140">
    <property type="entry name" value="D-isomer_DH_NAD-bd"/>
</dbReference>
<dbReference type="RefSeq" id="WP_407288760.1">
    <property type="nucleotide sequence ID" value="NZ_CP147982.1"/>
</dbReference>
<keyword evidence="7" id="KW-1185">Reference proteome</keyword>
<evidence type="ECO:0000256" key="3">
    <source>
        <dbReference type="RuleBase" id="RU003719"/>
    </source>
</evidence>
<evidence type="ECO:0000259" key="5">
    <source>
        <dbReference type="Pfam" id="PF02826"/>
    </source>
</evidence>
<evidence type="ECO:0000256" key="2">
    <source>
        <dbReference type="ARBA" id="ARBA00023002"/>
    </source>
</evidence>
<evidence type="ECO:0000256" key="1">
    <source>
        <dbReference type="ARBA" id="ARBA00005854"/>
    </source>
</evidence>
<comment type="similarity">
    <text evidence="1 3">Belongs to the D-isomer specific 2-hydroxyacid dehydrogenase family.</text>
</comment>
<evidence type="ECO:0000313" key="6">
    <source>
        <dbReference type="EMBL" id="WXK80842.1"/>
    </source>
</evidence>
<evidence type="ECO:0000313" key="7">
    <source>
        <dbReference type="Proteomes" id="UP001626628"/>
    </source>
</evidence>
<evidence type="ECO:0000259" key="4">
    <source>
        <dbReference type="Pfam" id="PF00389"/>
    </source>
</evidence>
<keyword evidence="2 3" id="KW-0560">Oxidoreductase</keyword>
<dbReference type="InterPro" id="IPR036291">
    <property type="entry name" value="NAD(P)-bd_dom_sf"/>
</dbReference>
<dbReference type="Proteomes" id="UP001626628">
    <property type="component" value="Chromosome"/>
</dbReference>
<dbReference type="InterPro" id="IPR006139">
    <property type="entry name" value="D-isomer_2_OHA_DH_cat_dom"/>
</dbReference>
<dbReference type="InterPro" id="IPR050223">
    <property type="entry name" value="D-isomer_2-hydroxyacid_DH"/>
</dbReference>
<dbReference type="Pfam" id="PF00389">
    <property type="entry name" value="2-Hacid_dh"/>
    <property type="match status" value="1"/>
</dbReference>
<dbReference type="PANTHER" id="PTHR10996">
    <property type="entry name" value="2-HYDROXYACID DEHYDROGENASE-RELATED"/>
    <property type="match status" value="1"/>
</dbReference>